<keyword evidence="4" id="KW-1185">Reference proteome</keyword>
<evidence type="ECO:0000313" key="4">
    <source>
        <dbReference type="Proteomes" id="UP000037460"/>
    </source>
</evidence>
<evidence type="ECO:0000313" key="3">
    <source>
        <dbReference type="EMBL" id="KOO33809.1"/>
    </source>
</evidence>
<accession>A0A0M0K4S4</accession>
<dbReference type="Proteomes" id="UP000037460">
    <property type="component" value="Unassembled WGS sequence"/>
</dbReference>
<feature type="transmembrane region" description="Helical" evidence="2">
    <location>
        <begin position="192"/>
        <end position="215"/>
    </location>
</feature>
<keyword evidence="2" id="KW-1133">Transmembrane helix</keyword>
<dbReference type="EMBL" id="JWZX01001417">
    <property type="protein sequence ID" value="KOO33809.1"/>
    <property type="molecule type" value="Genomic_DNA"/>
</dbReference>
<reference evidence="4" key="1">
    <citation type="journal article" date="2015" name="PLoS Genet.">
        <title>Genome Sequence and Transcriptome Analyses of Chrysochromulina tobin: Metabolic Tools for Enhanced Algal Fitness in the Prominent Order Prymnesiales (Haptophyceae).</title>
        <authorList>
            <person name="Hovde B.T."/>
            <person name="Deodato C.R."/>
            <person name="Hunsperger H.M."/>
            <person name="Ryken S.A."/>
            <person name="Yost W."/>
            <person name="Jha R.K."/>
            <person name="Patterson J."/>
            <person name="Monnat R.J. Jr."/>
            <person name="Barlow S.B."/>
            <person name="Starkenburg S.R."/>
            <person name="Cattolico R.A."/>
        </authorList>
    </citation>
    <scope>NUCLEOTIDE SEQUENCE</scope>
    <source>
        <strain evidence="4">CCMP291</strain>
    </source>
</reference>
<feature type="compositionally biased region" description="Polar residues" evidence="1">
    <location>
        <begin position="262"/>
        <end position="276"/>
    </location>
</feature>
<sequence length="282" mass="28226">MAAPGLSRGSVANIQQPEMTCVAAGKLVAAPSAAAAAAGAGPVVCHPAVRSPVAFENGSTQFAQTAPIPVARIEGVSGTGKVASVIGGIGAALAISLGACALPLAFEVSSVLPPLVPAQLHVCIGVAAVLIGIGLSAASGAMRAKLSRMDAMRNPNAKTADWREAVDALRLLGAVLLHPPLCAALGSLPLRIALWAAAALVAIGAALAAISLVYAELCAPYNEYRRAPLLGGDTEEVDTPTLLLSTGCDTTQVGSASCFSRTEAHSSTTPGLSYSMHTDDTE</sequence>
<keyword evidence="2" id="KW-0812">Transmembrane</keyword>
<comment type="caution">
    <text evidence="3">The sequence shown here is derived from an EMBL/GenBank/DDBJ whole genome shotgun (WGS) entry which is preliminary data.</text>
</comment>
<evidence type="ECO:0000256" key="2">
    <source>
        <dbReference type="SAM" id="Phobius"/>
    </source>
</evidence>
<name>A0A0M0K4S4_9EUKA</name>
<evidence type="ECO:0000256" key="1">
    <source>
        <dbReference type="SAM" id="MobiDB-lite"/>
    </source>
</evidence>
<feature type="transmembrane region" description="Helical" evidence="2">
    <location>
        <begin position="165"/>
        <end position="186"/>
    </location>
</feature>
<feature type="transmembrane region" description="Helical" evidence="2">
    <location>
        <begin position="82"/>
        <end position="106"/>
    </location>
</feature>
<feature type="region of interest" description="Disordered" evidence="1">
    <location>
        <begin position="262"/>
        <end position="282"/>
    </location>
</feature>
<dbReference type="AlphaFoldDB" id="A0A0M0K4S4"/>
<keyword evidence="2" id="KW-0472">Membrane</keyword>
<feature type="transmembrane region" description="Helical" evidence="2">
    <location>
        <begin position="118"/>
        <end position="144"/>
    </location>
</feature>
<organism evidence="3 4">
    <name type="scientific">Chrysochromulina tobinii</name>
    <dbReference type="NCBI Taxonomy" id="1460289"/>
    <lineage>
        <taxon>Eukaryota</taxon>
        <taxon>Haptista</taxon>
        <taxon>Haptophyta</taxon>
        <taxon>Prymnesiophyceae</taxon>
        <taxon>Prymnesiales</taxon>
        <taxon>Chrysochromulinaceae</taxon>
        <taxon>Chrysochromulina</taxon>
    </lineage>
</organism>
<proteinExistence type="predicted"/>
<protein>
    <submittedName>
        <fullName evidence="3">Uncharacterized protein</fullName>
    </submittedName>
</protein>
<gene>
    <name evidence="3" type="ORF">Ctob_006962</name>
</gene>